<gene>
    <name evidence="3" type="ORF">Esi_0203_0037</name>
</gene>
<feature type="chain" id="PRO_5003095678" evidence="2">
    <location>
        <begin position="20"/>
        <end position="440"/>
    </location>
</feature>
<feature type="signal peptide" evidence="2">
    <location>
        <begin position="1"/>
        <end position="19"/>
    </location>
</feature>
<dbReference type="PANTHER" id="PTHR34496">
    <property type="entry name" value="GLCNAC TRANSFERASE-RELATED"/>
    <property type="match status" value="1"/>
</dbReference>
<name>D7FQK5_ECTSI</name>
<sequence>MVCPLRLALLLARHYFCVARATSTAVRAGEVRYILVDEHYAVMVRFLVALLGVVAVVTVFPEGSAAGAAADEEQGGSNDQVKIGELYQGRVEPKEWIPITRSSTAPQPYPPETDSWSYTDTTLWTGIASFRDPQCGETLFNLFSKASYPERLTAGVVQQNLEDDEGCLATYCRLMGEKDGKKDCPFRDNIRVLEMHASEAQGPCWARHLQSYLLADEEFCMQVDSHMDFVEGWDMAMMEEWAATNNEYGVLSTYVQDSRVLGVNVSKKWEVAHLCEVYFSPSQQPRNQQAIHEMTEPKLTTTWGAGYSFSKCHAERRVPYDPNLDRIFDGEEFSKMARLWTNGYDVYTPRRGHLVHDYSHPHHAQTTSWRSNKKVEGDGGKDRQRLANQRLWNLMEMPRSSKEGSKEVQGDPWGLGDRRTLDEFIEFTGTRQLVMWPFVT</sequence>
<dbReference type="OrthoDB" id="76265at2759"/>
<protein>
    <submittedName>
        <fullName evidence="3">[Skp1-protein]-hydroxyproline N-acetylglucosaminyltransferase, family GT60</fullName>
        <ecNumber evidence="3">2.4.1.229</ecNumber>
    </submittedName>
</protein>
<keyword evidence="4" id="KW-1185">Reference proteome</keyword>
<dbReference type="EMBL" id="FN649727">
    <property type="protein sequence ID" value="CBJ30600.1"/>
    <property type="molecule type" value="Genomic_DNA"/>
</dbReference>
<keyword evidence="3" id="KW-0808">Transferase</keyword>
<dbReference type="AlphaFoldDB" id="D7FQK5"/>
<feature type="compositionally biased region" description="Basic and acidic residues" evidence="1">
    <location>
        <begin position="373"/>
        <end position="382"/>
    </location>
</feature>
<dbReference type="InterPro" id="IPR021067">
    <property type="entry name" value="Glycosyltransferase"/>
</dbReference>
<dbReference type="InParanoid" id="D7FQK5"/>
<keyword evidence="3" id="KW-0328">Glycosyltransferase</keyword>
<dbReference type="PANTHER" id="PTHR34496:SF6">
    <property type="entry name" value="GLYCOSYLTRANSFERASE 2-LIKE DOMAIN-CONTAINING PROTEIN"/>
    <property type="match status" value="1"/>
</dbReference>
<evidence type="ECO:0000313" key="3">
    <source>
        <dbReference type="EMBL" id="CBJ30600.1"/>
    </source>
</evidence>
<feature type="region of interest" description="Disordered" evidence="1">
    <location>
        <begin position="358"/>
        <end position="382"/>
    </location>
</feature>
<evidence type="ECO:0000313" key="4">
    <source>
        <dbReference type="Proteomes" id="UP000002630"/>
    </source>
</evidence>
<proteinExistence type="predicted"/>
<dbReference type="EMBL" id="FN648380">
    <property type="protein sequence ID" value="CBJ30600.1"/>
    <property type="molecule type" value="Genomic_DNA"/>
</dbReference>
<reference evidence="3 4" key="1">
    <citation type="journal article" date="2010" name="Nature">
        <title>The Ectocarpus genome and the independent evolution of multicellularity in brown algae.</title>
        <authorList>
            <person name="Cock J.M."/>
            <person name="Sterck L."/>
            <person name="Rouze P."/>
            <person name="Scornet D."/>
            <person name="Allen A.E."/>
            <person name="Amoutzias G."/>
            <person name="Anthouard V."/>
            <person name="Artiguenave F."/>
            <person name="Aury J.M."/>
            <person name="Badger J.H."/>
            <person name="Beszteri B."/>
            <person name="Billiau K."/>
            <person name="Bonnet E."/>
            <person name="Bothwell J.H."/>
            <person name="Bowler C."/>
            <person name="Boyen C."/>
            <person name="Brownlee C."/>
            <person name="Carrano C.J."/>
            <person name="Charrier B."/>
            <person name="Cho G.Y."/>
            <person name="Coelho S.M."/>
            <person name="Collen J."/>
            <person name="Corre E."/>
            <person name="Da Silva C."/>
            <person name="Delage L."/>
            <person name="Delaroque N."/>
            <person name="Dittami S.M."/>
            <person name="Doulbeau S."/>
            <person name="Elias M."/>
            <person name="Farnham G."/>
            <person name="Gachon C.M."/>
            <person name="Gschloessl B."/>
            <person name="Heesch S."/>
            <person name="Jabbari K."/>
            <person name="Jubin C."/>
            <person name="Kawai H."/>
            <person name="Kimura K."/>
            <person name="Kloareg B."/>
            <person name="Kupper F.C."/>
            <person name="Lang D."/>
            <person name="Le Bail A."/>
            <person name="Leblanc C."/>
            <person name="Lerouge P."/>
            <person name="Lohr M."/>
            <person name="Lopez P.J."/>
            <person name="Martens C."/>
            <person name="Maumus F."/>
            <person name="Michel G."/>
            <person name="Miranda-Saavedra D."/>
            <person name="Morales J."/>
            <person name="Moreau H."/>
            <person name="Motomura T."/>
            <person name="Nagasato C."/>
            <person name="Napoli C.A."/>
            <person name="Nelson D.R."/>
            <person name="Nyvall-Collen P."/>
            <person name="Peters A.F."/>
            <person name="Pommier C."/>
            <person name="Potin P."/>
            <person name="Poulain J."/>
            <person name="Quesneville H."/>
            <person name="Read B."/>
            <person name="Rensing S.A."/>
            <person name="Ritter A."/>
            <person name="Rousvoal S."/>
            <person name="Samanta M."/>
            <person name="Samson G."/>
            <person name="Schroeder D.C."/>
            <person name="Segurens B."/>
            <person name="Strittmatter M."/>
            <person name="Tonon T."/>
            <person name="Tregear J.W."/>
            <person name="Valentin K."/>
            <person name="von Dassow P."/>
            <person name="Yamagishi T."/>
            <person name="Van de Peer Y."/>
            <person name="Wincker P."/>
        </authorList>
    </citation>
    <scope>NUCLEOTIDE SEQUENCE [LARGE SCALE GENOMIC DNA]</scope>
    <source>
        <strain evidence="4">Ec32 / CCAP1310/4</strain>
    </source>
</reference>
<dbReference type="STRING" id="2880.D7FQK5"/>
<organism evidence="3 4">
    <name type="scientific">Ectocarpus siliculosus</name>
    <name type="common">Brown alga</name>
    <name type="synonym">Conferva siliculosa</name>
    <dbReference type="NCBI Taxonomy" id="2880"/>
    <lineage>
        <taxon>Eukaryota</taxon>
        <taxon>Sar</taxon>
        <taxon>Stramenopiles</taxon>
        <taxon>Ochrophyta</taxon>
        <taxon>PX clade</taxon>
        <taxon>Phaeophyceae</taxon>
        <taxon>Ectocarpales</taxon>
        <taxon>Ectocarpaceae</taxon>
        <taxon>Ectocarpus</taxon>
    </lineage>
</organism>
<dbReference type="Proteomes" id="UP000002630">
    <property type="component" value="Linkage Group LG02"/>
</dbReference>
<accession>D7FQK5</accession>
<dbReference type="EC" id="2.4.1.229" evidence="3"/>
<evidence type="ECO:0000256" key="1">
    <source>
        <dbReference type="SAM" id="MobiDB-lite"/>
    </source>
</evidence>
<dbReference type="OMA" id="VNNEMAV"/>
<dbReference type="GO" id="GO:0033830">
    <property type="term" value="F:Skp1-protein-hydroxyproline N-acetylglucosaminyltransferase activity"/>
    <property type="evidence" value="ECO:0007669"/>
    <property type="project" value="UniProtKB-EC"/>
</dbReference>
<dbReference type="Pfam" id="PF11397">
    <property type="entry name" value="GlcNAc"/>
    <property type="match status" value="1"/>
</dbReference>
<dbReference type="eggNOG" id="ENOG502RY14">
    <property type="taxonomic scope" value="Eukaryota"/>
</dbReference>
<evidence type="ECO:0000256" key="2">
    <source>
        <dbReference type="SAM" id="SignalP"/>
    </source>
</evidence>
<keyword evidence="2" id="KW-0732">Signal</keyword>